<dbReference type="InterPro" id="IPR013783">
    <property type="entry name" value="Ig-like_fold"/>
</dbReference>
<keyword evidence="5" id="KW-0862">Zinc</keyword>
<dbReference type="InterPro" id="IPR003961">
    <property type="entry name" value="FN3_dom"/>
</dbReference>
<dbReference type="GO" id="GO:0043005">
    <property type="term" value="C:neuron projection"/>
    <property type="evidence" value="ECO:0007669"/>
    <property type="project" value="TreeGrafter"/>
</dbReference>
<feature type="compositionally biased region" description="Low complexity" evidence="10">
    <location>
        <begin position="75"/>
        <end position="91"/>
    </location>
</feature>
<dbReference type="SUPFAM" id="SSF49899">
    <property type="entry name" value="Concanavalin A-like lectins/glucanases"/>
    <property type="match status" value="1"/>
</dbReference>
<evidence type="ECO:0000256" key="3">
    <source>
        <dbReference type="ARBA" id="ARBA00022723"/>
    </source>
</evidence>
<evidence type="ECO:0000259" key="12">
    <source>
        <dbReference type="PROSITE" id="PS50188"/>
    </source>
</evidence>
<evidence type="ECO:0000256" key="1">
    <source>
        <dbReference type="ARBA" id="ARBA00004245"/>
    </source>
</evidence>
<sequence length="684" mass="75598">MEVELTCPHCGILYHVPVLLGCNHSLCLACAVTLQEPCSVRDEESPGEVDKVSVFSDTDSGVSCTSRPTSLVGPDGNSGSSNASDTSSHSAENNNSPAFTLVCPQCSVINKLDDGGAHSLPRYKIMEILVDKFRQRSALPEKCQMCDGSSDVRHDASLFCDQCSVFYCENCRETCHPKRGPLAAHIMLSVAEGRSLLRERRRETDVKCTTHPQETLSMFCLQCKVSMCVNCLSNGLHHVHDVHAISAITQTRKKEMKLELHQLSDKAKAASEIIHRLKSQPAQLETCMQSVEEALVAQVERLVAALHERRDSLLIWLRQHKLQKILELQERIQDATESLQETTVGLQFNIEAIKESDPVCFMEANEVLSKRIEELKFGCDEVLAQEAAVAPSAQLLQYRVDERPLADAISNFTFIQFQAVPGVPEFVPSECSSVNNAVTIAWQPQPPLCHSSFSLQIDDGNRGEFKEVYNGDECVCTIDGLHFNSVYRARVKACSAAGASDYTPPLTLHTSEVAWFFMERSHPDVNVSEEGTRVSCDSYEHRISLGSVAFSRGCHYWQYKLLTYDTNADIAFGVAAKGVNTEAILGKCARGWCRYVDRERAWMMHAGEHFNRSQGGVQVGDVVGVRLNTDIRTLTFYLNQVQQCSMLLKSCSSVATVFHPAVSLSRGVTLALISGLTPPTDTPI</sequence>
<feature type="coiled-coil region" evidence="9">
    <location>
        <begin position="253"/>
        <end position="280"/>
    </location>
</feature>
<dbReference type="SUPFAM" id="SSF57845">
    <property type="entry name" value="B-box zinc-binding domain"/>
    <property type="match status" value="1"/>
</dbReference>
<feature type="domain" description="B box-type" evidence="11">
    <location>
        <begin position="141"/>
        <end position="190"/>
    </location>
</feature>
<dbReference type="Pfam" id="PF00622">
    <property type="entry name" value="SPRY"/>
    <property type="match status" value="1"/>
</dbReference>
<feature type="compositionally biased region" description="Polar residues" evidence="10">
    <location>
        <begin position="55"/>
        <end position="69"/>
    </location>
</feature>
<feature type="region of interest" description="Disordered" evidence="10">
    <location>
        <begin position="49"/>
        <end position="93"/>
    </location>
</feature>
<keyword evidence="7" id="KW-0206">Cytoskeleton</keyword>
<feature type="domain" description="B30.2/SPRY" evidence="12">
    <location>
        <begin position="493"/>
        <end position="679"/>
    </location>
</feature>
<dbReference type="InterPro" id="IPR013320">
    <property type="entry name" value="ConA-like_dom_sf"/>
</dbReference>
<organism evidence="14 15">
    <name type="scientific">Hyalella azteca</name>
    <name type="common">Amphipod</name>
    <dbReference type="NCBI Taxonomy" id="294128"/>
    <lineage>
        <taxon>Eukaryota</taxon>
        <taxon>Metazoa</taxon>
        <taxon>Ecdysozoa</taxon>
        <taxon>Arthropoda</taxon>
        <taxon>Crustacea</taxon>
        <taxon>Multicrustacea</taxon>
        <taxon>Malacostraca</taxon>
        <taxon>Eumalacostraca</taxon>
        <taxon>Peracarida</taxon>
        <taxon>Amphipoda</taxon>
        <taxon>Senticaudata</taxon>
        <taxon>Talitrida</taxon>
        <taxon>Talitroidea</taxon>
        <taxon>Hyalellidae</taxon>
        <taxon>Hyalella</taxon>
    </lineage>
</organism>
<dbReference type="RefSeq" id="XP_018011548.1">
    <property type="nucleotide sequence ID" value="XM_018156059.2"/>
</dbReference>
<evidence type="ECO:0000256" key="10">
    <source>
        <dbReference type="SAM" id="MobiDB-lite"/>
    </source>
</evidence>
<evidence type="ECO:0000256" key="7">
    <source>
        <dbReference type="ARBA" id="ARBA00023212"/>
    </source>
</evidence>
<dbReference type="SUPFAM" id="SSF49265">
    <property type="entry name" value="Fibronectin type III"/>
    <property type="match status" value="1"/>
</dbReference>
<comment type="subcellular location">
    <subcellularLocation>
        <location evidence="1">Cytoplasm</location>
        <location evidence="1">Cytoskeleton</location>
    </subcellularLocation>
</comment>
<dbReference type="SMART" id="SM00449">
    <property type="entry name" value="SPRY"/>
    <property type="match status" value="1"/>
</dbReference>
<dbReference type="OMA" id="PDTICTI"/>
<name>A0A8B7ND73_HYAAZ</name>
<dbReference type="InterPro" id="IPR036116">
    <property type="entry name" value="FN3_sf"/>
</dbReference>
<keyword evidence="3" id="KW-0479">Metal-binding</keyword>
<dbReference type="InterPro" id="IPR050617">
    <property type="entry name" value="E3_ligase_FN3/SPRY"/>
</dbReference>
<evidence type="ECO:0000256" key="4">
    <source>
        <dbReference type="ARBA" id="ARBA00022771"/>
    </source>
</evidence>
<keyword evidence="14" id="KW-1185">Reference proteome</keyword>
<evidence type="ECO:0000259" key="11">
    <source>
        <dbReference type="PROSITE" id="PS50119"/>
    </source>
</evidence>
<dbReference type="AlphaFoldDB" id="A0A8B7ND73"/>
<keyword evidence="4 8" id="KW-0863">Zinc-finger</keyword>
<dbReference type="PROSITE" id="PS50188">
    <property type="entry name" value="B302_SPRY"/>
    <property type="match status" value="1"/>
</dbReference>
<keyword evidence="2" id="KW-0963">Cytoplasm</keyword>
<evidence type="ECO:0000256" key="9">
    <source>
        <dbReference type="SAM" id="Coils"/>
    </source>
</evidence>
<reference evidence="15" key="1">
    <citation type="submission" date="2025-08" db="UniProtKB">
        <authorList>
            <consortium name="RefSeq"/>
        </authorList>
    </citation>
    <scope>IDENTIFICATION</scope>
    <source>
        <tissue evidence="15">Whole organism</tissue>
    </source>
</reference>
<evidence type="ECO:0000259" key="13">
    <source>
        <dbReference type="PROSITE" id="PS50853"/>
    </source>
</evidence>
<dbReference type="InterPro" id="IPR000315">
    <property type="entry name" value="Znf_B-box"/>
</dbReference>
<dbReference type="KEGG" id="hazt:108668807"/>
<dbReference type="FunFam" id="2.60.40.10:FF:000178">
    <property type="entry name" value="E3 ubiquitin-protein ligase TRIM9 isoform X1"/>
    <property type="match status" value="1"/>
</dbReference>
<dbReference type="PROSITE" id="PS00518">
    <property type="entry name" value="ZF_RING_1"/>
    <property type="match status" value="1"/>
</dbReference>
<dbReference type="GO" id="GO:0005856">
    <property type="term" value="C:cytoskeleton"/>
    <property type="evidence" value="ECO:0007669"/>
    <property type="project" value="UniProtKB-SubCell"/>
</dbReference>
<evidence type="ECO:0000313" key="14">
    <source>
        <dbReference type="Proteomes" id="UP000694843"/>
    </source>
</evidence>
<dbReference type="PROSITE" id="PS50119">
    <property type="entry name" value="ZF_BBOX"/>
    <property type="match status" value="2"/>
</dbReference>
<dbReference type="Pfam" id="PF00643">
    <property type="entry name" value="zf-B_box"/>
    <property type="match status" value="1"/>
</dbReference>
<keyword evidence="6 9" id="KW-0175">Coiled coil</keyword>
<accession>A0A8B7ND73</accession>
<proteinExistence type="predicted"/>
<dbReference type="Gene3D" id="3.30.160.60">
    <property type="entry name" value="Classic Zinc Finger"/>
    <property type="match status" value="1"/>
</dbReference>
<protein>
    <submittedName>
        <fullName evidence="15">E3 ubiquitin-protein ligase TRIM9 isoform X1</fullName>
    </submittedName>
</protein>
<dbReference type="Proteomes" id="UP000694843">
    <property type="component" value="Unplaced"/>
</dbReference>
<evidence type="ECO:0000256" key="8">
    <source>
        <dbReference type="PROSITE-ProRule" id="PRU00024"/>
    </source>
</evidence>
<dbReference type="PANTHER" id="PTHR24099:SF15">
    <property type="entry name" value="E3 UBIQUITIN-PROTEIN LIGASE TRIM9"/>
    <property type="match status" value="1"/>
</dbReference>
<dbReference type="SMART" id="SM00336">
    <property type="entry name" value="BBOX"/>
    <property type="match status" value="2"/>
</dbReference>
<dbReference type="InterPro" id="IPR003877">
    <property type="entry name" value="SPRY_dom"/>
</dbReference>
<feature type="domain" description="B box-type" evidence="11">
    <location>
        <begin position="203"/>
        <end position="248"/>
    </location>
</feature>
<dbReference type="InterPro" id="IPR001870">
    <property type="entry name" value="B30.2/SPRY"/>
</dbReference>
<feature type="domain" description="Fibronectin type-III" evidence="13">
    <location>
        <begin position="420"/>
        <end position="513"/>
    </location>
</feature>
<dbReference type="PROSITE" id="PS50853">
    <property type="entry name" value="FN3"/>
    <property type="match status" value="1"/>
</dbReference>
<gene>
    <name evidence="15" type="primary">LOC108668807</name>
</gene>
<dbReference type="Gene3D" id="3.30.40.10">
    <property type="entry name" value="Zinc/RING finger domain, C3HC4 (zinc finger)"/>
    <property type="match status" value="1"/>
</dbReference>
<dbReference type="GeneID" id="108668807"/>
<evidence type="ECO:0000256" key="6">
    <source>
        <dbReference type="ARBA" id="ARBA00023054"/>
    </source>
</evidence>
<dbReference type="Gene3D" id="2.60.120.920">
    <property type="match status" value="1"/>
</dbReference>
<dbReference type="InterPro" id="IPR013083">
    <property type="entry name" value="Znf_RING/FYVE/PHD"/>
</dbReference>
<evidence type="ECO:0000256" key="5">
    <source>
        <dbReference type="ARBA" id="ARBA00022833"/>
    </source>
</evidence>
<dbReference type="PANTHER" id="PTHR24099">
    <property type="entry name" value="E3 UBIQUITIN-PROTEIN LIGASE TRIM36-RELATED"/>
    <property type="match status" value="1"/>
</dbReference>
<evidence type="ECO:0000256" key="2">
    <source>
        <dbReference type="ARBA" id="ARBA00022490"/>
    </source>
</evidence>
<dbReference type="GO" id="GO:0007411">
    <property type="term" value="P:axon guidance"/>
    <property type="evidence" value="ECO:0007669"/>
    <property type="project" value="TreeGrafter"/>
</dbReference>
<dbReference type="Gene3D" id="2.60.40.10">
    <property type="entry name" value="Immunoglobulins"/>
    <property type="match status" value="1"/>
</dbReference>
<dbReference type="CDD" id="cd00063">
    <property type="entry name" value="FN3"/>
    <property type="match status" value="1"/>
</dbReference>
<dbReference type="InterPro" id="IPR043136">
    <property type="entry name" value="B30.2/SPRY_sf"/>
</dbReference>
<dbReference type="InterPro" id="IPR017907">
    <property type="entry name" value="Znf_RING_CS"/>
</dbReference>
<evidence type="ECO:0000313" key="15">
    <source>
        <dbReference type="RefSeq" id="XP_018011548.1"/>
    </source>
</evidence>
<dbReference type="GO" id="GO:0008270">
    <property type="term" value="F:zinc ion binding"/>
    <property type="evidence" value="ECO:0007669"/>
    <property type="project" value="UniProtKB-KW"/>
</dbReference>
<dbReference type="OrthoDB" id="295536at2759"/>